<keyword evidence="6" id="KW-1133">Transmembrane helix</keyword>
<dbReference type="Pfam" id="PF01553">
    <property type="entry name" value="Acyltransferase"/>
    <property type="match status" value="1"/>
</dbReference>
<dbReference type="InterPro" id="IPR002123">
    <property type="entry name" value="Plipid/glycerol_acylTrfase"/>
</dbReference>
<keyword evidence="6" id="KW-0472">Membrane</keyword>
<evidence type="ECO:0000313" key="8">
    <source>
        <dbReference type="EMBL" id="MCJ0743440.1"/>
    </source>
</evidence>
<evidence type="ECO:0000256" key="2">
    <source>
        <dbReference type="ARBA" id="ARBA00022516"/>
    </source>
</evidence>
<evidence type="ECO:0000256" key="3">
    <source>
        <dbReference type="ARBA" id="ARBA00022679"/>
    </source>
</evidence>
<evidence type="ECO:0000256" key="5">
    <source>
        <dbReference type="ARBA" id="ARBA00023315"/>
    </source>
</evidence>
<evidence type="ECO:0000313" key="9">
    <source>
        <dbReference type="Proteomes" id="UP001165460"/>
    </source>
</evidence>
<keyword evidence="2" id="KW-0444">Lipid biosynthesis</keyword>
<dbReference type="GO" id="GO:0016746">
    <property type="term" value="F:acyltransferase activity"/>
    <property type="evidence" value="ECO:0007669"/>
    <property type="project" value="UniProtKB-KW"/>
</dbReference>
<keyword evidence="4" id="KW-0443">Lipid metabolism</keyword>
<name>A0ABS9ZYR2_9SPHI</name>
<organism evidence="8 9">
    <name type="scientific">Pedobacter montanisoli</name>
    <dbReference type="NCBI Taxonomy" id="2923277"/>
    <lineage>
        <taxon>Bacteria</taxon>
        <taxon>Pseudomonadati</taxon>
        <taxon>Bacteroidota</taxon>
        <taxon>Sphingobacteriia</taxon>
        <taxon>Sphingobacteriales</taxon>
        <taxon>Sphingobacteriaceae</taxon>
        <taxon>Pedobacter</taxon>
    </lineage>
</organism>
<evidence type="ECO:0000256" key="4">
    <source>
        <dbReference type="ARBA" id="ARBA00023098"/>
    </source>
</evidence>
<dbReference type="PANTHER" id="PTHR10434">
    <property type="entry name" value="1-ACYL-SN-GLYCEROL-3-PHOSPHATE ACYLTRANSFERASE"/>
    <property type="match status" value="1"/>
</dbReference>
<keyword evidence="9" id="KW-1185">Reference proteome</keyword>
<dbReference type="CDD" id="cd07989">
    <property type="entry name" value="LPLAT_AGPAT-like"/>
    <property type="match status" value="1"/>
</dbReference>
<feature type="transmembrane region" description="Helical" evidence="6">
    <location>
        <begin position="43"/>
        <end position="62"/>
    </location>
</feature>
<dbReference type="EMBL" id="JALGBH010000002">
    <property type="protein sequence ID" value="MCJ0743440.1"/>
    <property type="molecule type" value="Genomic_DNA"/>
</dbReference>
<gene>
    <name evidence="8" type="ORF">MMF97_12000</name>
</gene>
<keyword evidence="6" id="KW-0812">Transmembrane</keyword>
<dbReference type="Proteomes" id="UP001165460">
    <property type="component" value="Unassembled WGS sequence"/>
</dbReference>
<feature type="domain" description="Phospholipid/glycerol acyltransferase" evidence="7">
    <location>
        <begin position="74"/>
        <end position="189"/>
    </location>
</feature>
<evidence type="ECO:0000256" key="6">
    <source>
        <dbReference type="SAM" id="Phobius"/>
    </source>
</evidence>
<evidence type="ECO:0000259" key="7">
    <source>
        <dbReference type="SMART" id="SM00563"/>
    </source>
</evidence>
<keyword evidence="5 8" id="KW-0012">Acyltransferase</keyword>
<proteinExistence type="predicted"/>
<keyword evidence="3" id="KW-0808">Transferase</keyword>
<evidence type="ECO:0000256" key="1">
    <source>
        <dbReference type="ARBA" id="ARBA00005189"/>
    </source>
</evidence>
<comment type="pathway">
    <text evidence="1">Lipid metabolism.</text>
</comment>
<dbReference type="SUPFAM" id="SSF69593">
    <property type="entry name" value="Glycerol-3-phosphate (1)-acyltransferase"/>
    <property type="match status" value="1"/>
</dbReference>
<sequence>MKRLLKKIHLFYFLFCILLLFILFLPFYYLFSRNQRFYRTLNIFRTIHSFMTSALSGIFFRFQIEQKLNKKQTYIFCANHTSNLDILAFCLLARGAYHFMGKEELMKNPVLGIFFRTIDIPVNRESKIGAFKAFKRAADNLDQGMSLIIFPEGRIDNSYPPVLQDFKNGPFRLAIEKGIPVVPVSIQNLWQIMWDDGVKYGSRPGIVDIYVHKPILTNILADQTDENLRDQVYAIINSKL</sequence>
<dbReference type="SMART" id="SM00563">
    <property type="entry name" value="PlsC"/>
    <property type="match status" value="1"/>
</dbReference>
<feature type="transmembrane region" description="Helical" evidence="6">
    <location>
        <begin position="12"/>
        <end position="31"/>
    </location>
</feature>
<dbReference type="PANTHER" id="PTHR10434:SF64">
    <property type="entry name" value="1-ACYL-SN-GLYCEROL-3-PHOSPHATE ACYLTRANSFERASE-RELATED"/>
    <property type="match status" value="1"/>
</dbReference>
<comment type="caution">
    <text evidence="8">The sequence shown here is derived from an EMBL/GenBank/DDBJ whole genome shotgun (WGS) entry which is preliminary data.</text>
</comment>
<protein>
    <submittedName>
        <fullName evidence="8">1-acyl-sn-glycerol-3-phosphate acyltransferase</fullName>
    </submittedName>
</protein>
<accession>A0ABS9ZYR2</accession>
<reference evidence="8" key="1">
    <citation type="submission" date="2022-03" db="EMBL/GenBank/DDBJ databases">
        <authorList>
            <person name="Woo C.Y."/>
        </authorList>
    </citation>
    <scope>NUCLEOTIDE SEQUENCE</scope>
    <source>
        <strain evidence="8">CYS-01</strain>
    </source>
</reference>